<dbReference type="PROSITE" id="PS50113">
    <property type="entry name" value="PAC"/>
    <property type="match status" value="1"/>
</dbReference>
<feature type="domain" description="PAC" evidence="7">
    <location>
        <begin position="100"/>
        <end position="153"/>
    </location>
</feature>
<dbReference type="Gene3D" id="3.30.450.20">
    <property type="entry name" value="PAS domain"/>
    <property type="match status" value="1"/>
</dbReference>
<reference evidence="8 9" key="1">
    <citation type="submission" date="2021-01" db="EMBL/GenBank/DDBJ databases">
        <title>Chryseolinea sp. Jin1 Genome sequencing and assembly.</title>
        <authorList>
            <person name="Kim I."/>
        </authorList>
    </citation>
    <scope>NUCLEOTIDE SEQUENCE [LARGE SCALE GENOMIC DNA]</scope>
    <source>
        <strain evidence="8 9">Jin1</strain>
    </source>
</reference>
<evidence type="ECO:0000256" key="5">
    <source>
        <dbReference type="ARBA" id="ARBA00022777"/>
    </source>
</evidence>
<sequence>MLVVKTARDAEEIVQHENEERYRSIIAVSLTGAWEYHSDTGYLWCSPEYYTMLGFSEEEFFQTRKRNLNDAWIGQLHPDDFQSATGKFEKYVKGGAKGMYENVFRLRHKDGSWLWILSRGRTLRKPDGSVGNVTLGTHINVTDKKNLEIELRKHYEQLLRYSFSNAHQVRGPVARMLGLLSLIRLEETIDYKWLTQKVEYEVEELDKITGTIARELDEIVKYTPQEDDQ</sequence>
<evidence type="ECO:0000256" key="1">
    <source>
        <dbReference type="ARBA" id="ARBA00000085"/>
    </source>
</evidence>
<dbReference type="EC" id="2.7.13.3" evidence="2"/>
<dbReference type="InterPro" id="IPR001610">
    <property type="entry name" value="PAC"/>
</dbReference>
<dbReference type="NCBIfam" id="TIGR00229">
    <property type="entry name" value="sensory_box"/>
    <property type="match status" value="1"/>
</dbReference>
<accession>A0ABS1KUB8</accession>
<evidence type="ECO:0000256" key="2">
    <source>
        <dbReference type="ARBA" id="ARBA00012438"/>
    </source>
</evidence>
<protein>
    <recommendedName>
        <fullName evidence="2">histidine kinase</fullName>
        <ecNumber evidence="2">2.7.13.3</ecNumber>
    </recommendedName>
</protein>
<evidence type="ECO:0000313" key="9">
    <source>
        <dbReference type="Proteomes" id="UP000613030"/>
    </source>
</evidence>
<dbReference type="InterPro" id="IPR013655">
    <property type="entry name" value="PAS_fold_3"/>
</dbReference>
<dbReference type="Proteomes" id="UP000613030">
    <property type="component" value="Unassembled WGS sequence"/>
</dbReference>
<dbReference type="SUPFAM" id="SSF55785">
    <property type="entry name" value="PYP-like sensor domain (PAS domain)"/>
    <property type="match status" value="1"/>
</dbReference>
<dbReference type="Pfam" id="PF08447">
    <property type="entry name" value="PAS_3"/>
    <property type="match status" value="1"/>
</dbReference>
<dbReference type="InterPro" id="IPR000014">
    <property type="entry name" value="PAS"/>
</dbReference>
<evidence type="ECO:0000259" key="7">
    <source>
        <dbReference type="PROSITE" id="PS50113"/>
    </source>
</evidence>
<keyword evidence="3" id="KW-0597">Phosphoprotein</keyword>
<comment type="caution">
    <text evidence="8">The sequence shown here is derived from an EMBL/GenBank/DDBJ whole genome shotgun (WGS) entry which is preliminary data.</text>
</comment>
<dbReference type="InterPro" id="IPR035965">
    <property type="entry name" value="PAS-like_dom_sf"/>
</dbReference>
<keyword evidence="5" id="KW-0418">Kinase</keyword>
<dbReference type="CDD" id="cd00130">
    <property type="entry name" value="PAS"/>
    <property type="match status" value="1"/>
</dbReference>
<dbReference type="SMART" id="SM00086">
    <property type="entry name" value="PAC"/>
    <property type="match status" value="1"/>
</dbReference>
<keyword evidence="4" id="KW-0808">Transferase</keyword>
<dbReference type="PANTHER" id="PTHR43304">
    <property type="entry name" value="PHYTOCHROME-LIKE PROTEIN CPH1"/>
    <property type="match status" value="1"/>
</dbReference>
<dbReference type="InterPro" id="IPR052162">
    <property type="entry name" value="Sensor_kinase/Photoreceptor"/>
</dbReference>
<evidence type="ECO:0000313" key="8">
    <source>
        <dbReference type="EMBL" id="MBL0743004.1"/>
    </source>
</evidence>
<feature type="domain" description="PAS" evidence="6">
    <location>
        <begin position="18"/>
        <end position="95"/>
    </location>
</feature>
<proteinExistence type="predicted"/>
<organism evidence="8 9">
    <name type="scientific">Chryseolinea lacunae</name>
    <dbReference type="NCBI Taxonomy" id="2801331"/>
    <lineage>
        <taxon>Bacteria</taxon>
        <taxon>Pseudomonadati</taxon>
        <taxon>Bacteroidota</taxon>
        <taxon>Cytophagia</taxon>
        <taxon>Cytophagales</taxon>
        <taxon>Fulvivirgaceae</taxon>
        <taxon>Chryseolinea</taxon>
    </lineage>
</organism>
<evidence type="ECO:0000256" key="3">
    <source>
        <dbReference type="ARBA" id="ARBA00022553"/>
    </source>
</evidence>
<dbReference type="PROSITE" id="PS50112">
    <property type="entry name" value="PAS"/>
    <property type="match status" value="1"/>
</dbReference>
<dbReference type="RefSeq" id="WP_202011818.1">
    <property type="nucleotide sequence ID" value="NZ_JAERRB010000005.1"/>
</dbReference>
<evidence type="ECO:0000256" key="4">
    <source>
        <dbReference type="ARBA" id="ARBA00022679"/>
    </source>
</evidence>
<keyword evidence="9" id="KW-1185">Reference proteome</keyword>
<dbReference type="PANTHER" id="PTHR43304:SF1">
    <property type="entry name" value="PAC DOMAIN-CONTAINING PROTEIN"/>
    <property type="match status" value="1"/>
</dbReference>
<name>A0ABS1KUB8_9BACT</name>
<dbReference type="InterPro" id="IPR000700">
    <property type="entry name" value="PAS-assoc_C"/>
</dbReference>
<gene>
    <name evidence="8" type="ORF">JI741_17375</name>
</gene>
<dbReference type="EMBL" id="JAERRB010000005">
    <property type="protein sequence ID" value="MBL0743004.1"/>
    <property type="molecule type" value="Genomic_DNA"/>
</dbReference>
<evidence type="ECO:0000259" key="6">
    <source>
        <dbReference type="PROSITE" id="PS50112"/>
    </source>
</evidence>
<comment type="catalytic activity">
    <reaction evidence="1">
        <text>ATP + protein L-histidine = ADP + protein N-phospho-L-histidine.</text>
        <dbReference type="EC" id="2.7.13.3"/>
    </reaction>
</comment>